<keyword evidence="2" id="KW-1185">Reference proteome</keyword>
<dbReference type="AlphaFoldDB" id="A0A0E0ACR4"/>
<protein>
    <submittedName>
        <fullName evidence="1">Uncharacterized protein</fullName>
    </submittedName>
</protein>
<reference evidence="1" key="1">
    <citation type="submission" date="2015-04" db="UniProtKB">
        <authorList>
            <consortium name="EnsemblPlants"/>
        </authorList>
    </citation>
    <scope>IDENTIFICATION</scope>
</reference>
<dbReference type="EnsemblPlants" id="OGLUM06G24640.1">
    <property type="protein sequence ID" value="OGLUM06G24640.1"/>
    <property type="gene ID" value="OGLUM06G24640"/>
</dbReference>
<dbReference type="HOGENOM" id="CLU_156863_1_0_1"/>
<accession>A0A0E0ACR4</accession>
<reference evidence="1" key="2">
    <citation type="submission" date="2018-05" db="EMBL/GenBank/DDBJ databases">
        <title>OgluRS3 (Oryza glumaepatula Reference Sequence Version 3).</title>
        <authorList>
            <person name="Zhang J."/>
            <person name="Kudrna D."/>
            <person name="Lee S."/>
            <person name="Talag J."/>
            <person name="Welchert J."/>
            <person name="Wing R.A."/>
        </authorList>
    </citation>
    <scope>NUCLEOTIDE SEQUENCE [LARGE SCALE GENOMIC DNA]</scope>
</reference>
<dbReference type="Gramene" id="OGLUM06G24640.1">
    <property type="protein sequence ID" value="OGLUM06G24640.1"/>
    <property type="gene ID" value="OGLUM06G24640"/>
</dbReference>
<evidence type="ECO:0000313" key="2">
    <source>
        <dbReference type="Proteomes" id="UP000026961"/>
    </source>
</evidence>
<dbReference type="Proteomes" id="UP000026961">
    <property type="component" value="Chromosome 6"/>
</dbReference>
<name>A0A0E0ACR4_9ORYZ</name>
<proteinExistence type="predicted"/>
<organism evidence="1">
    <name type="scientific">Oryza glumipatula</name>
    <dbReference type="NCBI Taxonomy" id="40148"/>
    <lineage>
        <taxon>Eukaryota</taxon>
        <taxon>Viridiplantae</taxon>
        <taxon>Streptophyta</taxon>
        <taxon>Embryophyta</taxon>
        <taxon>Tracheophyta</taxon>
        <taxon>Spermatophyta</taxon>
        <taxon>Magnoliopsida</taxon>
        <taxon>Liliopsida</taxon>
        <taxon>Poales</taxon>
        <taxon>Poaceae</taxon>
        <taxon>BOP clade</taxon>
        <taxon>Oryzoideae</taxon>
        <taxon>Oryzeae</taxon>
        <taxon>Oryzinae</taxon>
        <taxon>Oryza</taxon>
    </lineage>
</organism>
<sequence>MVALTAMSVDFRRRGVGDNAKGSGRMAAVDVQLPRGNDPRGGSYPWGFYSQVRPSDSEGDGPFPACGVDGGGDGEEVMILAATTLGMVATSGSLRPDPTM</sequence>
<evidence type="ECO:0000313" key="1">
    <source>
        <dbReference type="EnsemblPlants" id="OGLUM06G24640.1"/>
    </source>
</evidence>